<dbReference type="AlphaFoldDB" id="A0A1I6FJW5"/>
<sequence length="69" mass="7013">MVLSASAVSLVSVTMTVLMVAAMLYLVWGALGSDVHSPSPDDGDRPELGDAEEAETDDASGELTEGSSA</sequence>
<name>A0A1I6FJW5_HALSD</name>
<dbReference type="RefSeq" id="WP_092919306.1">
    <property type="nucleotide sequence ID" value="NZ_FOYN01000001.1"/>
</dbReference>
<dbReference type="EMBL" id="FOYN01000001">
    <property type="protein sequence ID" value="SFR30246.1"/>
    <property type="molecule type" value="Genomic_DNA"/>
</dbReference>
<keyword evidence="3" id="KW-1185">Reference proteome</keyword>
<evidence type="ECO:0000313" key="3">
    <source>
        <dbReference type="Proteomes" id="UP000198932"/>
    </source>
</evidence>
<gene>
    <name evidence="2" type="ORF">SAMN04487937_0063</name>
</gene>
<protein>
    <submittedName>
        <fullName evidence="2">Uncharacterized protein</fullName>
    </submittedName>
</protein>
<dbReference type="Proteomes" id="UP000198932">
    <property type="component" value="Unassembled WGS sequence"/>
</dbReference>
<feature type="compositionally biased region" description="Acidic residues" evidence="1">
    <location>
        <begin position="49"/>
        <end position="60"/>
    </location>
</feature>
<dbReference type="STRING" id="35743.SAMN04487937_0063"/>
<proteinExistence type="predicted"/>
<reference evidence="3" key="1">
    <citation type="submission" date="2016-10" db="EMBL/GenBank/DDBJ databases">
        <authorList>
            <person name="Varghese N."/>
            <person name="Submissions S."/>
        </authorList>
    </citation>
    <scope>NUCLEOTIDE SEQUENCE [LARGE SCALE GENOMIC DNA]</scope>
    <source>
        <strain evidence="3">RD 26</strain>
    </source>
</reference>
<dbReference type="OrthoDB" id="323870at2157"/>
<organism evidence="2 3">
    <name type="scientific">Halorubrum sodomense</name>
    <dbReference type="NCBI Taxonomy" id="35743"/>
    <lineage>
        <taxon>Archaea</taxon>
        <taxon>Methanobacteriati</taxon>
        <taxon>Methanobacteriota</taxon>
        <taxon>Stenosarchaea group</taxon>
        <taxon>Halobacteria</taxon>
        <taxon>Halobacteriales</taxon>
        <taxon>Haloferacaceae</taxon>
        <taxon>Halorubrum</taxon>
    </lineage>
</organism>
<evidence type="ECO:0000313" key="2">
    <source>
        <dbReference type="EMBL" id="SFR30246.1"/>
    </source>
</evidence>
<accession>A0A1I6FJW5</accession>
<evidence type="ECO:0000256" key="1">
    <source>
        <dbReference type="SAM" id="MobiDB-lite"/>
    </source>
</evidence>
<feature type="region of interest" description="Disordered" evidence="1">
    <location>
        <begin position="35"/>
        <end position="69"/>
    </location>
</feature>